<proteinExistence type="predicted"/>
<dbReference type="AlphaFoldDB" id="A0A6N2LRD1"/>
<dbReference type="GO" id="GO:0006887">
    <property type="term" value="P:exocytosis"/>
    <property type="evidence" value="ECO:0007669"/>
    <property type="project" value="TreeGrafter"/>
</dbReference>
<dbReference type="PANTHER" id="PTHR10241:SF38">
    <property type="entry name" value="TRANSDUCIN FAMILY PROTEIN _ WD-40 REPEAT FAMILY PROTEIN"/>
    <property type="match status" value="1"/>
</dbReference>
<dbReference type="EMBL" id="CAADRP010001596">
    <property type="protein sequence ID" value="VFU43653.1"/>
    <property type="molecule type" value="Genomic_DNA"/>
</dbReference>
<accession>A0A6N2LRD1</accession>
<gene>
    <name evidence="1" type="ORF">SVIM_LOCUS266295</name>
</gene>
<dbReference type="GO" id="GO:0019905">
    <property type="term" value="F:syntaxin binding"/>
    <property type="evidence" value="ECO:0007669"/>
    <property type="project" value="TreeGrafter"/>
</dbReference>
<dbReference type="PANTHER" id="PTHR10241">
    <property type="entry name" value="LETHAL 2 GIANT LARVAE PROTEIN"/>
    <property type="match status" value="1"/>
</dbReference>
<dbReference type="GO" id="GO:0006893">
    <property type="term" value="P:Golgi to plasma membrane transport"/>
    <property type="evidence" value="ECO:0007669"/>
    <property type="project" value="TreeGrafter"/>
</dbReference>
<dbReference type="GO" id="GO:0005096">
    <property type="term" value="F:GTPase activator activity"/>
    <property type="evidence" value="ECO:0007669"/>
    <property type="project" value="TreeGrafter"/>
</dbReference>
<protein>
    <submittedName>
        <fullName evidence="1">Uncharacterized protein</fullName>
    </submittedName>
</protein>
<organism evidence="1">
    <name type="scientific">Salix viminalis</name>
    <name type="common">Common osier</name>
    <name type="synonym">Basket willow</name>
    <dbReference type="NCBI Taxonomy" id="40686"/>
    <lineage>
        <taxon>Eukaryota</taxon>
        <taxon>Viridiplantae</taxon>
        <taxon>Streptophyta</taxon>
        <taxon>Embryophyta</taxon>
        <taxon>Tracheophyta</taxon>
        <taxon>Spermatophyta</taxon>
        <taxon>Magnoliopsida</taxon>
        <taxon>eudicotyledons</taxon>
        <taxon>Gunneridae</taxon>
        <taxon>Pentapetalae</taxon>
        <taxon>rosids</taxon>
        <taxon>fabids</taxon>
        <taxon>Malpighiales</taxon>
        <taxon>Salicaceae</taxon>
        <taxon>Saliceae</taxon>
        <taxon>Salix</taxon>
    </lineage>
</organism>
<evidence type="ECO:0000313" key="1">
    <source>
        <dbReference type="EMBL" id="VFU43653.1"/>
    </source>
</evidence>
<dbReference type="GO" id="GO:0045159">
    <property type="term" value="F:myosin II binding"/>
    <property type="evidence" value="ECO:0007669"/>
    <property type="project" value="TreeGrafter"/>
</dbReference>
<reference evidence="1" key="1">
    <citation type="submission" date="2019-03" db="EMBL/GenBank/DDBJ databases">
        <authorList>
            <person name="Mank J."/>
            <person name="Almeida P."/>
        </authorList>
    </citation>
    <scope>NUCLEOTIDE SEQUENCE</scope>
    <source>
        <strain evidence="1">78183</strain>
    </source>
</reference>
<sequence>MSDPIQKVNLMKPCCWSAPFKKDDKECGIILLYQTGEIEIRSLPDLQVVGESSLMSILRWNFKTNMEKMICPSENAQIILVNGCEFAAISLLTCENDFRIPESLPCLHDNLLAAAADATISLSPNQKITKGASSGILGGLIKGFPGRKAEHHVDLLEVCKNDYAHLESIFSSPPFSKPSIDLAYEQKVVELSIDDIDIDEPLFIREQKEKDYLKVQVLIHSQSSEQLMKLRLNIGRRMPLLQLHRQRTSSYNVRKNLRGSVSVQRSCKVGPKTLHQWHMNLPSKWRNENGGTYDNLVVLASLKAHY</sequence>
<dbReference type="GO" id="GO:0005886">
    <property type="term" value="C:plasma membrane"/>
    <property type="evidence" value="ECO:0007669"/>
    <property type="project" value="TreeGrafter"/>
</dbReference>
<name>A0A6N2LRD1_SALVM</name>
<dbReference type="GO" id="GO:0005737">
    <property type="term" value="C:cytoplasm"/>
    <property type="evidence" value="ECO:0007669"/>
    <property type="project" value="TreeGrafter"/>
</dbReference>